<dbReference type="Proteomes" id="UP000460949">
    <property type="component" value="Unassembled WGS sequence"/>
</dbReference>
<organism evidence="2 3">
    <name type="scientific">Halobacillus litoralis</name>
    <dbReference type="NCBI Taxonomy" id="45668"/>
    <lineage>
        <taxon>Bacteria</taxon>
        <taxon>Bacillati</taxon>
        <taxon>Bacillota</taxon>
        <taxon>Bacilli</taxon>
        <taxon>Bacillales</taxon>
        <taxon>Bacillaceae</taxon>
        <taxon>Halobacillus</taxon>
    </lineage>
</organism>
<keyword evidence="2" id="KW-0378">Hydrolase</keyword>
<dbReference type="AlphaFoldDB" id="A0A845DVY8"/>
<reference evidence="2 3" key="1">
    <citation type="submission" date="2019-11" db="EMBL/GenBank/DDBJ databases">
        <title>Genome sequences of 17 halophilic strains isolated from different environments.</title>
        <authorList>
            <person name="Furrow R.E."/>
        </authorList>
    </citation>
    <scope>NUCLEOTIDE SEQUENCE [LARGE SCALE GENOMIC DNA]</scope>
    <source>
        <strain evidence="2 3">22511_23_Filter</strain>
    </source>
</reference>
<accession>A0A845DVY8</accession>
<protein>
    <submittedName>
        <fullName evidence="2">MBL fold metallo-hydrolase</fullName>
    </submittedName>
</protein>
<dbReference type="EMBL" id="WMET01000007">
    <property type="protein sequence ID" value="MYL21853.1"/>
    <property type="molecule type" value="Genomic_DNA"/>
</dbReference>
<dbReference type="SMART" id="SM00849">
    <property type="entry name" value="Lactamase_B"/>
    <property type="match status" value="1"/>
</dbReference>
<dbReference type="Pfam" id="PF00753">
    <property type="entry name" value="Lactamase_B"/>
    <property type="match status" value="1"/>
</dbReference>
<dbReference type="InterPro" id="IPR037482">
    <property type="entry name" value="ST1585_MBL-fold"/>
</dbReference>
<dbReference type="GO" id="GO:0016787">
    <property type="term" value="F:hydrolase activity"/>
    <property type="evidence" value="ECO:0007669"/>
    <property type="project" value="UniProtKB-KW"/>
</dbReference>
<dbReference type="CDD" id="cd07726">
    <property type="entry name" value="ST1585-like_MBL-fold"/>
    <property type="match status" value="1"/>
</dbReference>
<gene>
    <name evidence="2" type="ORF">GLW04_18350</name>
</gene>
<dbReference type="InterPro" id="IPR001279">
    <property type="entry name" value="Metallo-B-lactamas"/>
</dbReference>
<dbReference type="InterPro" id="IPR050855">
    <property type="entry name" value="NDM-1-like"/>
</dbReference>
<evidence type="ECO:0000313" key="2">
    <source>
        <dbReference type="EMBL" id="MYL21853.1"/>
    </source>
</evidence>
<evidence type="ECO:0000259" key="1">
    <source>
        <dbReference type="SMART" id="SM00849"/>
    </source>
</evidence>
<feature type="domain" description="Metallo-beta-lactamase" evidence="1">
    <location>
        <begin position="25"/>
        <end position="230"/>
    </location>
</feature>
<evidence type="ECO:0000313" key="3">
    <source>
        <dbReference type="Proteomes" id="UP000460949"/>
    </source>
</evidence>
<comment type="caution">
    <text evidence="2">The sequence shown here is derived from an EMBL/GenBank/DDBJ whole genome shotgun (WGS) entry which is preliminary data.</text>
</comment>
<dbReference type="PANTHER" id="PTHR42951:SF22">
    <property type="entry name" value="METALLO BETA-LACTAMASE SUPERFAMILY LIPOPROTEIN"/>
    <property type="match status" value="1"/>
</dbReference>
<name>A0A845DVY8_9BACI</name>
<dbReference type="PANTHER" id="PTHR42951">
    <property type="entry name" value="METALLO-BETA-LACTAMASE DOMAIN-CONTAINING"/>
    <property type="match status" value="1"/>
</dbReference>
<dbReference type="SUPFAM" id="SSF56281">
    <property type="entry name" value="Metallo-hydrolase/oxidoreductase"/>
    <property type="match status" value="1"/>
</dbReference>
<proteinExistence type="predicted"/>
<sequence length="315" mass="35149">MEKKKPVALGNELYLIDGYDLGFEGRTGTYVCKEDHTTLIETGPSPSIPHVLAGLSELGIRREEVAFIILTHIHLDHAGGAGVLVKECPNAEVIVHKKGKRHLADPSRLVKGARMVYGEVFDQLFDPVLPVPEEKLVVKEEGETLKLSESRTLTFYDSPGHAGHHLAVYDSRSRGVFTGDTAGIRYHQVEDRMDSFFLPTTSPNQFDPDVMISSIEKIESLDPKRLYFGHFGATDHPEQAFDQVKKWIPVFVSEAKDALEQGEGIEGIQKRLHLRVSEYLAGNGVPDDHTVYQLLQLDFEVCAMGLADYLQKQKV</sequence>
<dbReference type="InterPro" id="IPR036866">
    <property type="entry name" value="RibonucZ/Hydroxyglut_hydro"/>
</dbReference>
<dbReference type="RefSeq" id="WP_160839792.1">
    <property type="nucleotide sequence ID" value="NZ_WMET01000007.1"/>
</dbReference>
<dbReference type="Gene3D" id="3.60.15.10">
    <property type="entry name" value="Ribonuclease Z/Hydroxyacylglutathione hydrolase-like"/>
    <property type="match status" value="1"/>
</dbReference>